<evidence type="ECO:0000313" key="3">
    <source>
        <dbReference type="EMBL" id="ANB12034.1"/>
    </source>
</evidence>
<reference evidence="3 4" key="1">
    <citation type="submission" date="2016-02" db="EMBL/GenBank/DDBJ databases">
        <title>Complete genome sequence and transcriptome regulation of the pentose utilising yeast Sugiyamaella lignohabitans.</title>
        <authorList>
            <person name="Bellasio M."/>
            <person name="Peymann A."/>
            <person name="Valli M."/>
            <person name="Sipitzky M."/>
            <person name="Graf A."/>
            <person name="Sauer M."/>
            <person name="Marx H."/>
            <person name="Mattanovich D."/>
        </authorList>
    </citation>
    <scope>NUCLEOTIDE SEQUENCE [LARGE SCALE GENOMIC DNA]</scope>
    <source>
        <strain evidence="3 4">CBS 10342</strain>
    </source>
</reference>
<dbReference type="InterPro" id="IPR016162">
    <property type="entry name" value="Ald_DH_N"/>
</dbReference>
<dbReference type="GO" id="GO:0016620">
    <property type="term" value="F:oxidoreductase activity, acting on the aldehyde or oxo group of donors, NAD or NADP as acceptor"/>
    <property type="evidence" value="ECO:0007669"/>
    <property type="project" value="InterPro"/>
</dbReference>
<name>A0A167CRV1_9ASCO</name>
<dbReference type="GeneID" id="30034606"/>
<evidence type="ECO:0000259" key="2">
    <source>
        <dbReference type="Pfam" id="PF00171"/>
    </source>
</evidence>
<dbReference type="EMBL" id="CP014501">
    <property type="protein sequence ID" value="ANB12034.1"/>
    <property type="molecule type" value="Genomic_DNA"/>
</dbReference>
<dbReference type="Proteomes" id="UP000189580">
    <property type="component" value="Chromosome a"/>
</dbReference>
<keyword evidence="4" id="KW-1185">Reference proteome</keyword>
<comment type="similarity">
    <text evidence="1">Belongs to the aldehyde dehydrogenase family.</text>
</comment>
<dbReference type="Pfam" id="PF00171">
    <property type="entry name" value="Aldedh"/>
    <property type="match status" value="1"/>
</dbReference>
<dbReference type="InterPro" id="IPR016161">
    <property type="entry name" value="Ald_DH/histidinol_DH"/>
</dbReference>
<dbReference type="InterPro" id="IPR016163">
    <property type="entry name" value="Ald_DH_C"/>
</dbReference>
<feature type="domain" description="Aldehyde dehydrogenase" evidence="2">
    <location>
        <begin position="1"/>
        <end position="71"/>
    </location>
</feature>
<dbReference type="OrthoDB" id="310895at2759"/>
<sequence>MNDSDLGLTASVWTSDLEVGEELGNQLEAGTVFVNRSDYPDPHLAWTGFKNSGRGVSLGPFGFTFFTKLKSHHIKAL</sequence>
<dbReference type="KEGG" id="slb:AWJ20_267"/>
<dbReference type="RefSeq" id="XP_018734511.1">
    <property type="nucleotide sequence ID" value="XM_018879628.1"/>
</dbReference>
<protein>
    <recommendedName>
        <fullName evidence="2">Aldehyde dehydrogenase domain-containing protein</fullName>
    </recommendedName>
</protein>
<dbReference type="Gene3D" id="3.40.309.10">
    <property type="entry name" value="Aldehyde Dehydrogenase, Chain A, domain 2"/>
    <property type="match status" value="1"/>
</dbReference>
<dbReference type="PANTHER" id="PTHR11699">
    <property type="entry name" value="ALDEHYDE DEHYDROGENASE-RELATED"/>
    <property type="match status" value="1"/>
</dbReference>
<dbReference type="InterPro" id="IPR015590">
    <property type="entry name" value="Aldehyde_DH_dom"/>
</dbReference>
<organism evidence="3 4">
    <name type="scientific">Sugiyamaella lignohabitans</name>
    <dbReference type="NCBI Taxonomy" id="796027"/>
    <lineage>
        <taxon>Eukaryota</taxon>
        <taxon>Fungi</taxon>
        <taxon>Dikarya</taxon>
        <taxon>Ascomycota</taxon>
        <taxon>Saccharomycotina</taxon>
        <taxon>Dipodascomycetes</taxon>
        <taxon>Dipodascales</taxon>
        <taxon>Trichomonascaceae</taxon>
        <taxon>Sugiyamaella</taxon>
    </lineage>
</organism>
<evidence type="ECO:0000313" key="4">
    <source>
        <dbReference type="Proteomes" id="UP000189580"/>
    </source>
</evidence>
<dbReference type="AlphaFoldDB" id="A0A167CRV1"/>
<dbReference type="SUPFAM" id="SSF53720">
    <property type="entry name" value="ALDH-like"/>
    <property type="match status" value="1"/>
</dbReference>
<evidence type="ECO:0000256" key="1">
    <source>
        <dbReference type="ARBA" id="ARBA00009986"/>
    </source>
</evidence>
<accession>A0A167CRV1</accession>
<gene>
    <name evidence="3" type="ORF">AWJ20_267</name>
</gene>
<dbReference type="Gene3D" id="3.40.605.10">
    <property type="entry name" value="Aldehyde Dehydrogenase, Chain A, domain 1"/>
    <property type="match status" value="1"/>
</dbReference>
<proteinExistence type="inferred from homology"/>